<dbReference type="InterPro" id="IPR037923">
    <property type="entry name" value="HTH-like"/>
</dbReference>
<gene>
    <name evidence="5" type="ordered locus">Cphy_2338</name>
</gene>
<keyword evidence="6" id="KW-1185">Reference proteome</keyword>
<evidence type="ECO:0000256" key="3">
    <source>
        <dbReference type="ARBA" id="ARBA00023163"/>
    </source>
</evidence>
<name>A9KKW7_LACP7</name>
<dbReference type="eggNOG" id="COG2207">
    <property type="taxonomic scope" value="Bacteria"/>
</dbReference>
<evidence type="ECO:0000256" key="1">
    <source>
        <dbReference type="ARBA" id="ARBA00023015"/>
    </source>
</evidence>
<dbReference type="eggNOG" id="COG1917">
    <property type="taxonomic scope" value="Bacteria"/>
</dbReference>
<keyword evidence="2" id="KW-0238">DNA-binding</keyword>
<sequence>MDHNNKRGYLNDQFRFFHLKDSHTAPIEYHYHDFQKIVIFFSGNVTYMIEGKVYQLMPWDILLINHHEMHKPIIQTGVPYDRIILWLNRESLLQDSLKQYRLDDCFQETVAKKSNLLRAEAKYRMKFSHLLQELEDSFHSKEYASELYTNTLFIQLMILMNRMLDSAPLIETQTSIQSNKHVDSLISYISENLSGDLSIEALSKALYLSSSYLMHKFKEVTGTSLHNYITKKRLTNALELMREGTPITTASLQSGYSDYSTFLRTFRKVYHCTPTEYVTGKLQNSPFQGQEYRE</sequence>
<reference evidence="6" key="1">
    <citation type="submission" date="2007-11" db="EMBL/GenBank/DDBJ databases">
        <title>Complete genome sequence of Clostridium phytofermentans ISDg.</title>
        <authorList>
            <person name="Leschine S.B."/>
            <person name="Warnick T.A."/>
            <person name="Blanchard J.L."/>
            <person name="Schnell D.J."/>
            <person name="Petit E.L."/>
            <person name="LaTouf W.G."/>
            <person name="Copeland A."/>
            <person name="Lucas S."/>
            <person name="Lapidus A."/>
            <person name="Barry K."/>
            <person name="Glavina del Rio T."/>
            <person name="Dalin E."/>
            <person name="Tice H."/>
            <person name="Pitluck S."/>
            <person name="Kiss H."/>
            <person name="Brettin T."/>
            <person name="Bruce D."/>
            <person name="Detter J.C."/>
            <person name="Han C."/>
            <person name="Kuske C."/>
            <person name="Schmutz J."/>
            <person name="Larimer F."/>
            <person name="Land M."/>
            <person name="Hauser L."/>
            <person name="Kyrpides N."/>
            <person name="Kim E.A."/>
            <person name="Richardson P."/>
        </authorList>
    </citation>
    <scope>NUCLEOTIDE SEQUENCE [LARGE SCALE GENOMIC DNA]</scope>
    <source>
        <strain evidence="6">ATCC 700394 / DSM 18823 / ISDg</strain>
    </source>
</reference>
<protein>
    <submittedName>
        <fullName evidence="5">Transcriptional regulator, AraC family</fullName>
    </submittedName>
</protein>
<evidence type="ECO:0000256" key="2">
    <source>
        <dbReference type="ARBA" id="ARBA00023125"/>
    </source>
</evidence>
<dbReference type="InterPro" id="IPR009057">
    <property type="entry name" value="Homeodomain-like_sf"/>
</dbReference>
<dbReference type="Gene3D" id="1.10.10.60">
    <property type="entry name" value="Homeodomain-like"/>
    <property type="match status" value="2"/>
</dbReference>
<keyword evidence="1" id="KW-0805">Transcription regulation</keyword>
<dbReference type="SUPFAM" id="SSF51215">
    <property type="entry name" value="Regulatory protein AraC"/>
    <property type="match status" value="1"/>
</dbReference>
<evidence type="ECO:0000313" key="5">
    <source>
        <dbReference type="EMBL" id="ABX42699.1"/>
    </source>
</evidence>
<dbReference type="PANTHER" id="PTHR43280:SF34">
    <property type="entry name" value="ARAC-FAMILY TRANSCRIPTIONAL REGULATOR"/>
    <property type="match status" value="1"/>
</dbReference>
<dbReference type="SUPFAM" id="SSF46689">
    <property type="entry name" value="Homeodomain-like"/>
    <property type="match status" value="2"/>
</dbReference>
<accession>A9KKW7</accession>
<evidence type="ECO:0000313" key="6">
    <source>
        <dbReference type="Proteomes" id="UP000000370"/>
    </source>
</evidence>
<dbReference type="EMBL" id="CP000885">
    <property type="protein sequence ID" value="ABX42699.1"/>
    <property type="molecule type" value="Genomic_DNA"/>
</dbReference>
<dbReference type="PROSITE" id="PS01124">
    <property type="entry name" value="HTH_ARAC_FAMILY_2"/>
    <property type="match status" value="1"/>
</dbReference>
<dbReference type="InterPro" id="IPR014710">
    <property type="entry name" value="RmlC-like_jellyroll"/>
</dbReference>
<dbReference type="KEGG" id="cpy:Cphy_2338"/>
<dbReference type="HOGENOM" id="CLU_000445_88_3_9"/>
<dbReference type="RefSeq" id="WP_012200353.1">
    <property type="nucleotide sequence ID" value="NC_010001.1"/>
</dbReference>
<dbReference type="InterPro" id="IPR018060">
    <property type="entry name" value="HTH_AraC"/>
</dbReference>
<dbReference type="PANTHER" id="PTHR43280">
    <property type="entry name" value="ARAC-FAMILY TRANSCRIPTIONAL REGULATOR"/>
    <property type="match status" value="1"/>
</dbReference>
<proteinExistence type="predicted"/>
<dbReference type="Pfam" id="PF02311">
    <property type="entry name" value="AraC_binding"/>
    <property type="match status" value="1"/>
</dbReference>
<dbReference type="Proteomes" id="UP000000370">
    <property type="component" value="Chromosome"/>
</dbReference>
<evidence type="ECO:0000259" key="4">
    <source>
        <dbReference type="PROSITE" id="PS01124"/>
    </source>
</evidence>
<dbReference type="AlphaFoldDB" id="A9KKW7"/>
<feature type="domain" description="HTH araC/xylS-type" evidence="4">
    <location>
        <begin position="183"/>
        <end position="280"/>
    </location>
</feature>
<dbReference type="SMART" id="SM00342">
    <property type="entry name" value="HTH_ARAC"/>
    <property type="match status" value="1"/>
</dbReference>
<dbReference type="Pfam" id="PF12833">
    <property type="entry name" value="HTH_18"/>
    <property type="match status" value="1"/>
</dbReference>
<dbReference type="GO" id="GO:0043565">
    <property type="term" value="F:sequence-specific DNA binding"/>
    <property type="evidence" value="ECO:0007669"/>
    <property type="project" value="InterPro"/>
</dbReference>
<dbReference type="STRING" id="357809.Cphy_2338"/>
<organism evidence="5 6">
    <name type="scientific">Lachnoclostridium phytofermentans (strain ATCC 700394 / DSM 18823 / ISDg)</name>
    <name type="common">Clostridium phytofermentans</name>
    <dbReference type="NCBI Taxonomy" id="357809"/>
    <lineage>
        <taxon>Bacteria</taxon>
        <taxon>Bacillati</taxon>
        <taxon>Bacillota</taxon>
        <taxon>Clostridia</taxon>
        <taxon>Lachnospirales</taxon>
        <taxon>Lachnospiraceae</taxon>
    </lineage>
</organism>
<dbReference type="Gene3D" id="2.60.120.10">
    <property type="entry name" value="Jelly Rolls"/>
    <property type="match status" value="1"/>
</dbReference>
<dbReference type="InterPro" id="IPR003313">
    <property type="entry name" value="AraC-bd"/>
</dbReference>
<keyword evidence="3" id="KW-0804">Transcription</keyword>
<dbReference type="GO" id="GO:0003700">
    <property type="term" value="F:DNA-binding transcription factor activity"/>
    <property type="evidence" value="ECO:0007669"/>
    <property type="project" value="InterPro"/>
</dbReference>